<dbReference type="GO" id="GO:0005524">
    <property type="term" value="F:ATP binding"/>
    <property type="evidence" value="ECO:0007669"/>
    <property type="project" value="UniProtKB-KW"/>
</dbReference>
<evidence type="ECO:0000256" key="3">
    <source>
        <dbReference type="ARBA" id="ARBA00022806"/>
    </source>
</evidence>
<dbReference type="GO" id="GO:0043139">
    <property type="term" value="F:5'-3' DNA helicase activity"/>
    <property type="evidence" value="ECO:0007669"/>
    <property type="project" value="TreeGrafter"/>
</dbReference>
<keyword evidence="4" id="KW-0067">ATP-binding</keyword>
<dbReference type="STRING" id="1578165.BKG68_23070"/>
<keyword evidence="3" id="KW-0347">Helicase</keyword>
<dbReference type="SUPFAM" id="SSF52540">
    <property type="entry name" value="P-loop containing nucleoside triphosphate hydrolases"/>
    <property type="match status" value="1"/>
</dbReference>
<evidence type="ECO:0000256" key="2">
    <source>
        <dbReference type="ARBA" id="ARBA00022801"/>
    </source>
</evidence>
<proteinExistence type="predicted"/>
<dbReference type="CDD" id="cd17934">
    <property type="entry name" value="DEXXQc_Upf1-like"/>
    <property type="match status" value="1"/>
</dbReference>
<dbReference type="RefSeq" id="WP_083013802.1">
    <property type="nucleotide sequence ID" value="NZ_MVII01000005.1"/>
</dbReference>
<accession>A0A1X0JAK5</accession>
<dbReference type="PANTHER" id="PTHR43788">
    <property type="entry name" value="DNA2/NAM7 HELICASE FAMILY MEMBER"/>
    <property type="match status" value="1"/>
</dbReference>
<organism evidence="7 8">
    <name type="scientific">Mycobacteroides saopaulense</name>
    <dbReference type="NCBI Taxonomy" id="1578165"/>
    <lineage>
        <taxon>Bacteria</taxon>
        <taxon>Bacillati</taxon>
        <taxon>Actinomycetota</taxon>
        <taxon>Actinomycetes</taxon>
        <taxon>Mycobacteriales</taxon>
        <taxon>Mycobacteriaceae</taxon>
        <taxon>Mycobacteroides</taxon>
    </lineage>
</organism>
<dbReference type="InterPro" id="IPR050534">
    <property type="entry name" value="Coronavir_polyprotein_1ab"/>
</dbReference>
<dbReference type="CDD" id="cd18808">
    <property type="entry name" value="SF1_C_Upf1"/>
    <property type="match status" value="1"/>
</dbReference>
<dbReference type="Pfam" id="PF13482">
    <property type="entry name" value="RNase_H_2"/>
    <property type="match status" value="1"/>
</dbReference>
<evidence type="ECO:0000313" key="7">
    <source>
        <dbReference type="EMBL" id="ORB59761.1"/>
    </source>
</evidence>
<feature type="domain" description="DNA2/NAM7 helicase-like C-terminal" evidence="5">
    <location>
        <begin position="939"/>
        <end position="1110"/>
    </location>
</feature>
<evidence type="ECO:0000256" key="1">
    <source>
        <dbReference type="ARBA" id="ARBA00022741"/>
    </source>
</evidence>
<name>A0A1X0JAK5_9MYCO</name>
<dbReference type="InterPro" id="IPR027417">
    <property type="entry name" value="P-loop_NTPase"/>
</dbReference>
<dbReference type="Proteomes" id="UP000192434">
    <property type="component" value="Unassembled WGS sequence"/>
</dbReference>
<comment type="caution">
    <text evidence="7">The sequence shown here is derived from an EMBL/GenBank/DDBJ whole genome shotgun (WGS) entry which is preliminary data.</text>
</comment>
<keyword evidence="1" id="KW-0547">Nucleotide-binding</keyword>
<protein>
    <submittedName>
        <fullName evidence="7">Nuclease</fullName>
    </submittedName>
</protein>
<dbReference type="OrthoDB" id="9757917at2"/>
<dbReference type="InterPro" id="IPR041679">
    <property type="entry name" value="DNA2/NAM7-like_C"/>
</dbReference>
<dbReference type="SUPFAM" id="SSF53098">
    <property type="entry name" value="Ribonuclease H-like"/>
    <property type="match status" value="1"/>
</dbReference>
<dbReference type="EMBL" id="MVII01000005">
    <property type="protein sequence ID" value="ORB59761.1"/>
    <property type="molecule type" value="Genomic_DNA"/>
</dbReference>
<dbReference type="GO" id="GO:0016787">
    <property type="term" value="F:hydrolase activity"/>
    <property type="evidence" value="ECO:0007669"/>
    <property type="project" value="UniProtKB-KW"/>
</dbReference>
<keyword evidence="2" id="KW-0378">Hydrolase</keyword>
<dbReference type="Pfam" id="PF13604">
    <property type="entry name" value="AAA_30"/>
    <property type="match status" value="1"/>
</dbReference>
<evidence type="ECO:0000313" key="8">
    <source>
        <dbReference type="Proteomes" id="UP000192434"/>
    </source>
</evidence>
<dbReference type="AlphaFoldDB" id="A0A1X0JAK5"/>
<dbReference type="Gene3D" id="3.40.50.300">
    <property type="entry name" value="P-loop containing nucleotide triphosphate hydrolases"/>
    <property type="match status" value="2"/>
</dbReference>
<gene>
    <name evidence="7" type="ORF">BST43_05310</name>
</gene>
<dbReference type="InterPro" id="IPR038720">
    <property type="entry name" value="YprB_RNase_H-like_dom"/>
</dbReference>
<sequence length="1146" mass="123437">MFVLDDRVVYSASDLASAARCEYALLRAFDAKLGWGPAAPRDDELLARTATLGDAHEAHHLAELQARFGSGVASIPFPPMFTLDGLHAVATATTRAFEEGHPVVYQAAMFDGRFVGFADFVVREGQTYRVCDTKLARSAKVTALLQLAAYADSLAATGVPVSPDVRLILGDRSVVDYPVADLVGVYRQRRIQLQDLLDRHMAGGVPVQWSDDHVRACFRCPACEPEVERTDDLLLVAGMRVSQRAALLDAGVGTVEQLAGHREPVADLSARSLRQLAAQAELQVRQRDSGTPQFEVVDPIPLGTLPAPNPGDIFFDFEGDPLWTEDGVQWGLEYLFGVLEYDRSGHEKFRPIWAHDRRTERKALIAFLDLVAKRRRRHPGMHVYHYAAYEKTALLRLAGRYGVGEDQIDDLLRDNVLVDLYPLVRKSIRSGSSGYGLKALEPLFIESGKRSGEVTTAVDSINEYARYCTLRDNGDPTAQEVLDSIAEYNRYDCASTRKLRDWLLVRAFEHGITHLSSHAATGDVEEAQTDEVGLALAGFAGDASPADRTPEQTAAAMVSAARGYHTRERKPFWWSHFDRLNNPVDEWADTAGVFIVEGAELVQDWHKSGSQRKLRRHVKVTGDLAGGVLDDSVYALYEPPAPSGLGDGDPDRRASGSATVVEVTESGGVPVDVTIQELTPKNGEVFSEMPMALAPGAPVMTKALEAAIEEVAAEVAHGLPEMPRTASLDILLRRNPRGGPLPPVGEDGYAGAITSALRTLDSSYLAVHGPPGTGKTSTAARVIAELVTRDGWLVGVVAQSHAVVEHLLDQIVAAGVPCERVAKKASPYSGDAAWTQIRDSDYAGFLVSHAGEGAVIGGTAWDFANTTRVADGVLRLLVVDEAGQFSLANTLAVARGAQNLLLLGDPQQLPQVSQGVHPEPVDTSALGWLVEGHGALPAERGYFLERSYRMHPALCQHVSRLSYDGELESAAPERALTGQRPGVRTLLVDHEGNATSSPQEAEAIAAEIASLIGSDWTDESGTRPLAQSDVLVVAPYNAQVLTVRAALAAAGLGEVLVGTVDKFQGRQAPVVFVSMTASAVDDVPRGMSFLLNRNRLNVAISRAKFQAVIVRSPALTEYLPATPDGLVELGAFLALSPAPTNDAVPH</sequence>
<dbReference type="InterPro" id="IPR047187">
    <property type="entry name" value="SF1_C_Upf1"/>
</dbReference>
<feature type="domain" description="YprB ribonuclease H-like" evidence="6">
    <location>
        <begin position="313"/>
        <end position="503"/>
    </location>
</feature>
<dbReference type="Pfam" id="PF13087">
    <property type="entry name" value="AAA_12"/>
    <property type="match status" value="1"/>
</dbReference>
<reference evidence="7 8" key="1">
    <citation type="submission" date="2016-12" db="EMBL/GenBank/DDBJ databases">
        <title>The new phylogeny of genus Mycobacterium.</title>
        <authorList>
            <person name="Tortoli E."/>
            <person name="Trovato A."/>
            <person name="Cirillo D.M."/>
        </authorList>
    </citation>
    <scope>NUCLEOTIDE SEQUENCE [LARGE SCALE GENOMIC DNA]</scope>
    <source>
        <strain evidence="7 8">CCUG 66554</strain>
    </source>
</reference>
<dbReference type="InterPro" id="IPR012337">
    <property type="entry name" value="RNaseH-like_sf"/>
</dbReference>
<evidence type="ECO:0000256" key="4">
    <source>
        <dbReference type="ARBA" id="ARBA00022840"/>
    </source>
</evidence>
<evidence type="ECO:0000259" key="6">
    <source>
        <dbReference type="Pfam" id="PF13482"/>
    </source>
</evidence>
<dbReference type="NCBIfam" id="TIGR03491">
    <property type="entry name" value="TM0106 family RecB-like putative nuclease"/>
    <property type="match status" value="1"/>
</dbReference>
<dbReference type="PANTHER" id="PTHR43788:SF8">
    <property type="entry name" value="DNA-BINDING PROTEIN SMUBP-2"/>
    <property type="match status" value="1"/>
</dbReference>
<dbReference type="InterPro" id="IPR019993">
    <property type="entry name" value="RecB_nuclease_TM0106_put"/>
</dbReference>
<evidence type="ECO:0000259" key="5">
    <source>
        <dbReference type="Pfam" id="PF13087"/>
    </source>
</evidence>